<accession>A0A7S4JII3</accession>
<dbReference type="AlphaFoldDB" id="A0A7S4JII3"/>
<feature type="compositionally biased region" description="Basic and acidic residues" evidence="1">
    <location>
        <begin position="249"/>
        <end position="285"/>
    </location>
</feature>
<feature type="region of interest" description="Disordered" evidence="1">
    <location>
        <begin position="172"/>
        <end position="212"/>
    </location>
</feature>
<gene>
    <name evidence="2" type="ORF">NAES01612_LOCUS487</name>
</gene>
<feature type="compositionally biased region" description="Basic and acidic residues" evidence="1">
    <location>
        <begin position="26"/>
        <end position="98"/>
    </location>
</feature>
<dbReference type="EMBL" id="HBKR01000832">
    <property type="protein sequence ID" value="CAE2264676.1"/>
    <property type="molecule type" value="Transcribed_RNA"/>
</dbReference>
<name>A0A7S4JII3_9EUKA</name>
<dbReference type="Gene3D" id="4.10.1110.10">
    <property type="entry name" value="AN1-like Zinc finger"/>
    <property type="match status" value="1"/>
</dbReference>
<feature type="compositionally biased region" description="Basic and acidic residues" evidence="1">
    <location>
        <begin position="184"/>
        <end position="193"/>
    </location>
</feature>
<feature type="region of interest" description="Disordered" evidence="1">
    <location>
        <begin position="17"/>
        <end position="108"/>
    </location>
</feature>
<organism evidence="2">
    <name type="scientific">Paramoeba aestuarina</name>
    <dbReference type="NCBI Taxonomy" id="180227"/>
    <lineage>
        <taxon>Eukaryota</taxon>
        <taxon>Amoebozoa</taxon>
        <taxon>Discosea</taxon>
        <taxon>Flabellinia</taxon>
        <taxon>Dactylopodida</taxon>
        <taxon>Paramoebidae</taxon>
        <taxon>Paramoeba</taxon>
    </lineage>
</organism>
<proteinExistence type="predicted"/>
<feature type="region of interest" description="Disordered" evidence="1">
    <location>
        <begin position="242"/>
        <end position="319"/>
    </location>
</feature>
<evidence type="ECO:0008006" key="3">
    <source>
        <dbReference type="Google" id="ProtNLM"/>
    </source>
</evidence>
<evidence type="ECO:0000313" key="2">
    <source>
        <dbReference type="EMBL" id="CAE2264676.1"/>
    </source>
</evidence>
<reference evidence="2" key="1">
    <citation type="submission" date="2021-01" db="EMBL/GenBank/DDBJ databases">
        <authorList>
            <person name="Corre E."/>
            <person name="Pelletier E."/>
            <person name="Niang G."/>
            <person name="Scheremetjew M."/>
            <person name="Finn R."/>
            <person name="Kale V."/>
            <person name="Holt S."/>
            <person name="Cochrane G."/>
            <person name="Meng A."/>
            <person name="Brown T."/>
            <person name="Cohen L."/>
        </authorList>
    </citation>
    <scope>NUCLEOTIDE SEQUENCE</scope>
    <source>
        <strain evidence="2">SoJaBio B1-5/56/2</strain>
    </source>
</reference>
<dbReference type="InterPro" id="IPR035896">
    <property type="entry name" value="AN1-like_Znf"/>
</dbReference>
<evidence type="ECO:0000256" key="1">
    <source>
        <dbReference type="SAM" id="MobiDB-lite"/>
    </source>
</evidence>
<protein>
    <recommendedName>
        <fullName evidence="3">AN1-type domain-containing protein</fullName>
    </recommendedName>
</protein>
<sequence length="319" mass="35989">MSFFIEKAIGSKVESAGKTLGLNDGDAEKEAREKKQKELKEKKEMENKKQKYLEERRVKRHEENKAKNDKIRNKYTFAEKEEKHDSGISFFTKEEPKKIRQPAKKNPETTQICVVDGCHKSASVVQPVCPQCDQPVCYSHRLEADHPCSAVAAVKGAAGSVFDSVLESVESLAAPTTGESGTTTEKKSEEPKIVQRGLGENPNKQEDEEEISWDSISRKLEETKESFSDAVDRSLREFNLAGESELTEEEKRYWGGMDEAGKETPPHHLDPAKEEEKSIGEHFDEVTTSISSWFSGEKSEEPENQQKESEGSSFFSSWF</sequence>
<dbReference type="SUPFAM" id="SSF118310">
    <property type="entry name" value="AN1-like Zinc finger"/>
    <property type="match status" value="1"/>
</dbReference>
<feature type="compositionally biased region" description="Basic and acidic residues" evidence="1">
    <location>
        <begin position="297"/>
        <end position="310"/>
    </location>
</feature>